<evidence type="ECO:0000313" key="5">
    <source>
        <dbReference type="Proteomes" id="UP001432312"/>
    </source>
</evidence>
<feature type="signal peptide" evidence="2">
    <location>
        <begin position="1"/>
        <end position="26"/>
    </location>
</feature>
<dbReference type="Pfam" id="PF00801">
    <property type="entry name" value="PKD"/>
    <property type="match status" value="1"/>
</dbReference>
<evidence type="ECO:0000256" key="1">
    <source>
        <dbReference type="SAM" id="MobiDB-lite"/>
    </source>
</evidence>
<dbReference type="InterPro" id="IPR035986">
    <property type="entry name" value="PKD_dom_sf"/>
</dbReference>
<reference evidence="4" key="1">
    <citation type="submission" date="2022-10" db="EMBL/GenBank/DDBJ databases">
        <title>The complete genomes of actinobacterial strains from the NBC collection.</title>
        <authorList>
            <person name="Joergensen T.S."/>
            <person name="Alvarez Arevalo M."/>
            <person name="Sterndorff E.B."/>
            <person name="Faurdal D."/>
            <person name="Vuksanovic O."/>
            <person name="Mourched A.-S."/>
            <person name="Charusanti P."/>
            <person name="Shaw S."/>
            <person name="Blin K."/>
            <person name="Weber T."/>
        </authorList>
    </citation>
    <scope>NUCLEOTIDE SEQUENCE</scope>
    <source>
        <strain evidence="4">NBC_00303</strain>
    </source>
</reference>
<evidence type="ECO:0000259" key="3">
    <source>
        <dbReference type="PROSITE" id="PS50093"/>
    </source>
</evidence>
<feature type="compositionally biased region" description="Low complexity" evidence="1">
    <location>
        <begin position="66"/>
        <end position="78"/>
    </location>
</feature>
<feature type="chain" id="PRO_5045545498" evidence="2">
    <location>
        <begin position="27"/>
        <end position="550"/>
    </location>
</feature>
<keyword evidence="2" id="KW-0732">Signal</keyword>
<dbReference type="RefSeq" id="WP_158714793.1">
    <property type="nucleotide sequence ID" value="NZ_CP108036.1"/>
</dbReference>
<organism evidence="4 5">
    <name type="scientific">Streptomyces erythrochromogenes</name>
    <dbReference type="NCBI Taxonomy" id="285574"/>
    <lineage>
        <taxon>Bacteria</taxon>
        <taxon>Bacillati</taxon>
        <taxon>Actinomycetota</taxon>
        <taxon>Actinomycetes</taxon>
        <taxon>Kitasatosporales</taxon>
        <taxon>Streptomycetaceae</taxon>
        <taxon>Streptomyces</taxon>
    </lineage>
</organism>
<dbReference type="CDD" id="cd00146">
    <property type="entry name" value="PKD"/>
    <property type="match status" value="1"/>
</dbReference>
<dbReference type="SUPFAM" id="SSF49299">
    <property type="entry name" value="PKD domain"/>
    <property type="match status" value="1"/>
</dbReference>
<accession>A0ABZ1Q805</accession>
<protein>
    <submittedName>
        <fullName evidence="4">PKD domain-containing protein</fullName>
    </submittedName>
</protein>
<gene>
    <name evidence="4" type="ORF">OHA91_09195</name>
</gene>
<keyword evidence="5" id="KW-1185">Reference proteome</keyword>
<dbReference type="InterPro" id="IPR000601">
    <property type="entry name" value="PKD_dom"/>
</dbReference>
<dbReference type="Gene3D" id="2.60.40.10">
    <property type="entry name" value="Immunoglobulins"/>
    <property type="match status" value="1"/>
</dbReference>
<evidence type="ECO:0000256" key="2">
    <source>
        <dbReference type="SAM" id="SignalP"/>
    </source>
</evidence>
<dbReference type="InterPro" id="IPR013783">
    <property type="entry name" value="Ig-like_fold"/>
</dbReference>
<dbReference type="PROSITE" id="PS50093">
    <property type="entry name" value="PKD"/>
    <property type="match status" value="1"/>
</dbReference>
<feature type="region of interest" description="Disordered" evidence="1">
    <location>
        <begin position="62"/>
        <end position="85"/>
    </location>
</feature>
<name>A0ABZ1Q805_9ACTN</name>
<proteinExistence type="predicted"/>
<dbReference type="GeneID" id="95496206"/>
<dbReference type="Proteomes" id="UP001432312">
    <property type="component" value="Chromosome"/>
</dbReference>
<sequence>MRNRRLIVSAAVIAAGVGLVPGMAQADESAKPDAHGVSAPDADLGKAAASNFETFTSAAERTVRPAGKGKAQAQGTAASEPTVGLSAKGTSARGISLALAVSIDPDAQISAYIEWGDGTTDVFDTYGPTNQTVAHSYAEIGAYTVKVTLKDATGDRGTNTLAVVTPGSDFTPYAPTRLLDTRNGTGGPKAKVPAYGTTRVQISGNGNIPAGVTAVVLNVTATNTTSGGHVTVWPAGSERPTTSNVNFAKGQTVPNLVIVPVDRNGFVNLYNGGWESVDLIADVTGYFTRTSSSGYTPLNPSRFVDTRNGTGTAQGKVGGQSTFGVKFTGRDGIPDGATAVALNVTVTNPREDGHLTVFPGGGAAPTTSNVNFRAGQTVANSVIVPVGPDGSVNFRNGSWNGTDVIVDVVGYYHADSQGAYLPFLPERLLDTRDSSDWAWGPLGGQGYIYMPLSTQYPANTAYVLNTTVTNTRGEGYLTVSPDPNSLSAYKGGWDTWPTPPNSSNLNWKRNETVPNLVQAGMGYNGIVDFWNRGWDDIDLVVDIFGVYQTN</sequence>
<evidence type="ECO:0000313" key="4">
    <source>
        <dbReference type="EMBL" id="WUN78665.1"/>
    </source>
</evidence>
<dbReference type="EMBL" id="CP108036">
    <property type="protein sequence ID" value="WUN78665.1"/>
    <property type="molecule type" value="Genomic_DNA"/>
</dbReference>
<feature type="domain" description="PKD" evidence="3">
    <location>
        <begin position="78"/>
        <end position="163"/>
    </location>
</feature>